<dbReference type="GO" id="GO:0047527">
    <property type="term" value="F:2,3-dihydroxybenzoate-serine ligase activity"/>
    <property type="evidence" value="ECO:0007669"/>
    <property type="project" value="TreeGrafter"/>
</dbReference>
<dbReference type="GO" id="GO:0043041">
    <property type="term" value="P:amino acid activation for nonribosomal peptide biosynthetic process"/>
    <property type="evidence" value="ECO:0007669"/>
    <property type="project" value="TreeGrafter"/>
</dbReference>
<evidence type="ECO:0000259" key="1">
    <source>
        <dbReference type="Pfam" id="PF00668"/>
    </source>
</evidence>
<dbReference type="RefSeq" id="WP_167545417.1">
    <property type="nucleotide sequence ID" value="NZ_FOWC01000006.1"/>
</dbReference>
<dbReference type="InterPro" id="IPR023213">
    <property type="entry name" value="CAT-like_dom_sf"/>
</dbReference>
<reference evidence="2 3" key="1">
    <citation type="submission" date="2016-10" db="EMBL/GenBank/DDBJ databases">
        <authorList>
            <person name="de Groot N.N."/>
        </authorList>
    </citation>
    <scope>NUCLEOTIDE SEQUENCE [LARGE SCALE GENOMIC DNA]</scope>
    <source>
        <strain evidence="2 3">DSM 44637</strain>
    </source>
</reference>
<dbReference type="EMBL" id="FOWC01000006">
    <property type="protein sequence ID" value="SFP68209.1"/>
    <property type="molecule type" value="Genomic_DNA"/>
</dbReference>
<dbReference type="Pfam" id="PF00668">
    <property type="entry name" value="Condensation"/>
    <property type="match status" value="1"/>
</dbReference>
<proteinExistence type="predicted"/>
<feature type="domain" description="Condensation" evidence="1">
    <location>
        <begin position="5"/>
        <end position="428"/>
    </location>
</feature>
<dbReference type="GO" id="GO:0005829">
    <property type="term" value="C:cytosol"/>
    <property type="evidence" value="ECO:0007669"/>
    <property type="project" value="TreeGrafter"/>
</dbReference>
<gene>
    <name evidence="2" type="ORF">SAMN05421854_106269</name>
</gene>
<dbReference type="Gene3D" id="3.30.559.10">
    <property type="entry name" value="Chloramphenicol acetyltransferase-like domain"/>
    <property type="match status" value="1"/>
</dbReference>
<dbReference type="AlphaFoldDB" id="A0A1I5SBW4"/>
<dbReference type="InterPro" id="IPR001242">
    <property type="entry name" value="Condensation_dom"/>
</dbReference>
<dbReference type="Proteomes" id="UP000199137">
    <property type="component" value="Unassembled WGS sequence"/>
</dbReference>
<evidence type="ECO:0000313" key="2">
    <source>
        <dbReference type="EMBL" id="SFP68209.1"/>
    </source>
</evidence>
<dbReference type="GO" id="GO:0009366">
    <property type="term" value="C:enterobactin synthetase complex"/>
    <property type="evidence" value="ECO:0007669"/>
    <property type="project" value="TreeGrafter"/>
</dbReference>
<dbReference type="GO" id="GO:0009239">
    <property type="term" value="P:enterobactin biosynthetic process"/>
    <property type="evidence" value="ECO:0007669"/>
    <property type="project" value="TreeGrafter"/>
</dbReference>
<organism evidence="2 3">
    <name type="scientific">Amycolatopsis rubida</name>
    <dbReference type="NCBI Taxonomy" id="112413"/>
    <lineage>
        <taxon>Bacteria</taxon>
        <taxon>Bacillati</taxon>
        <taxon>Actinomycetota</taxon>
        <taxon>Actinomycetes</taxon>
        <taxon>Pseudonocardiales</taxon>
        <taxon>Pseudonocardiaceae</taxon>
        <taxon>Amycolatopsis</taxon>
    </lineage>
</organism>
<accession>A0A1I5SBW4</accession>
<dbReference type="PANTHER" id="PTHR45527">
    <property type="entry name" value="NONRIBOSOMAL PEPTIDE SYNTHETASE"/>
    <property type="match status" value="1"/>
</dbReference>
<dbReference type="SUPFAM" id="SSF52777">
    <property type="entry name" value="CoA-dependent acyltransferases"/>
    <property type="match status" value="2"/>
</dbReference>
<dbReference type="STRING" id="112413.SAMN05421854_106269"/>
<name>A0A1I5SBW4_9PSEU</name>
<dbReference type="GO" id="GO:0031177">
    <property type="term" value="F:phosphopantetheine binding"/>
    <property type="evidence" value="ECO:0007669"/>
    <property type="project" value="TreeGrafter"/>
</dbReference>
<sequence length="433" mass="48435">MGTAHFPASIGQRLVWFLEHYRSETSSVNCPATFRISGRLSEDLLRGALADLVRRHDALRTTLSRDGRNLLQHVHDDRGGRAALSVVDVSGGEEEMRALLRAEQAAGLDPGREPVRTSWWRLGREDHVVCVNMHHLVSDAWSCGIVIADLIALLGGRRPDAPPWQYSDFTTWQAGQEKSGKLRAHQDFWCEQLDGMRLAPLPWLAPEGSPRPSPGLETLSLSAETAGGLREFSQRRRHTLFSVLLALYYLLLNHETGQDDLAVASFFANRTRREVTSTVGFFANMLVLRAKVDPDRPFADLLGTTRRTVLDATTHQAVPCQMLPMSRLQRTPGRVNEVVFQMLPDRKPGSWSPIDSGTGLRIGTFRPDHGLSRFGLNLTVIPREDRFDVRLSYDRNQLDREWVRGLLRSYRVLAEGMLAAPDAPAAKLAAALR</sequence>
<dbReference type="GO" id="GO:0008610">
    <property type="term" value="P:lipid biosynthetic process"/>
    <property type="evidence" value="ECO:0007669"/>
    <property type="project" value="UniProtKB-ARBA"/>
</dbReference>
<dbReference type="PANTHER" id="PTHR45527:SF1">
    <property type="entry name" value="FATTY ACID SYNTHASE"/>
    <property type="match status" value="1"/>
</dbReference>
<evidence type="ECO:0000313" key="3">
    <source>
        <dbReference type="Proteomes" id="UP000199137"/>
    </source>
</evidence>
<dbReference type="Gene3D" id="3.30.559.30">
    <property type="entry name" value="Nonribosomal peptide synthetase, condensation domain"/>
    <property type="match status" value="1"/>
</dbReference>
<protein>
    <submittedName>
        <fullName evidence="2">Condensation domain-containing protein</fullName>
    </submittedName>
</protein>